<dbReference type="OrthoDB" id="9808843at2"/>
<evidence type="ECO:0000256" key="2">
    <source>
        <dbReference type="PROSITE-ProRule" id="PRU00169"/>
    </source>
</evidence>
<dbReference type="SMART" id="SM00421">
    <property type="entry name" value="HTH_LUXR"/>
    <property type="match status" value="1"/>
</dbReference>
<dbReference type="GO" id="GO:0003677">
    <property type="term" value="F:DNA binding"/>
    <property type="evidence" value="ECO:0007669"/>
    <property type="project" value="UniProtKB-KW"/>
</dbReference>
<sequence length="216" mass="22873">MEGHRSLDILVVHDEQLIRSGIAQVLSDSGDLRVECARGVDAIPRIKHHDSDVVLLGARHLPDPHFAEVIRHCSRSDPRPVSVIAESDAIGLACQGIEMGASGALSLDMDPESLRAHVRSLAAGAVVLAWGRSSRSLLPDASRTRASAALHSLNPIQLQMLKVMAEGATNSDISRDLRVPLGTVKDSVSVILRTLGVTTRVEAVAVAARAGLPFAA</sequence>
<name>A0A154V4P3_9MICO</name>
<dbReference type="InterPro" id="IPR000792">
    <property type="entry name" value="Tscrpt_reg_LuxR_C"/>
</dbReference>
<keyword evidence="1" id="KW-0238">DNA-binding</keyword>
<evidence type="ECO:0008006" key="7">
    <source>
        <dbReference type="Google" id="ProtNLM"/>
    </source>
</evidence>
<accession>A0A154V4P3</accession>
<comment type="caution">
    <text evidence="5">The sequence shown here is derived from an EMBL/GenBank/DDBJ whole genome shotgun (WGS) entry which is preliminary data.</text>
</comment>
<dbReference type="STRING" id="31965.AWH51_03470"/>
<dbReference type="PROSITE" id="PS50043">
    <property type="entry name" value="HTH_LUXR_2"/>
    <property type="match status" value="1"/>
</dbReference>
<dbReference type="RefSeq" id="WP_063070386.1">
    <property type="nucleotide sequence ID" value="NZ_LQXA01000007.1"/>
</dbReference>
<dbReference type="InterPro" id="IPR011006">
    <property type="entry name" value="CheY-like_superfamily"/>
</dbReference>
<dbReference type="InterPro" id="IPR051015">
    <property type="entry name" value="EvgA-like"/>
</dbReference>
<proteinExistence type="predicted"/>
<evidence type="ECO:0000256" key="1">
    <source>
        <dbReference type="ARBA" id="ARBA00023125"/>
    </source>
</evidence>
<evidence type="ECO:0000259" key="4">
    <source>
        <dbReference type="PROSITE" id="PS50110"/>
    </source>
</evidence>
<dbReference type="Pfam" id="PF00072">
    <property type="entry name" value="Response_reg"/>
    <property type="match status" value="1"/>
</dbReference>
<evidence type="ECO:0000259" key="3">
    <source>
        <dbReference type="PROSITE" id="PS50043"/>
    </source>
</evidence>
<dbReference type="GO" id="GO:0000160">
    <property type="term" value="P:phosphorelay signal transduction system"/>
    <property type="evidence" value="ECO:0007669"/>
    <property type="project" value="InterPro"/>
</dbReference>
<dbReference type="InterPro" id="IPR001789">
    <property type="entry name" value="Sig_transdc_resp-reg_receiver"/>
</dbReference>
<dbReference type="Pfam" id="PF00196">
    <property type="entry name" value="GerE"/>
    <property type="match status" value="1"/>
</dbReference>
<feature type="domain" description="HTH luxR-type" evidence="3">
    <location>
        <begin position="146"/>
        <end position="211"/>
    </location>
</feature>
<dbReference type="AlphaFoldDB" id="A0A154V4P3"/>
<dbReference type="PANTHER" id="PTHR45566:SF2">
    <property type="entry name" value="NARL SUBFAMILY"/>
    <property type="match status" value="1"/>
</dbReference>
<dbReference type="PANTHER" id="PTHR45566">
    <property type="entry name" value="HTH-TYPE TRANSCRIPTIONAL REGULATOR YHJB-RELATED"/>
    <property type="match status" value="1"/>
</dbReference>
<gene>
    <name evidence="5" type="ORF">AWH51_03470</name>
</gene>
<evidence type="ECO:0000313" key="5">
    <source>
        <dbReference type="EMBL" id="KZC96340.1"/>
    </source>
</evidence>
<dbReference type="SUPFAM" id="SSF52172">
    <property type="entry name" value="CheY-like"/>
    <property type="match status" value="1"/>
</dbReference>
<dbReference type="SUPFAM" id="SSF46894">
    <property type="entry name" value="C-terminal effector domain of the bipartite response regulators"/>
    <property type="match status" value="1"/>
</dbReference>
<evidence type="ECO:0000313" key="6">
    <source>
        <dbReference type="Proteomes" id="UP000076218"/>
    </source>
</evidence>
<dbReference type="PROSITE" id="PS50110">
    <property type="entry name" value="RESPONSE_REGULATORY"/>
    <property type="match status" value="1"/>
</dbReference>
<comment type="caution">
    <text evidence="2">Lacks conserved residue(s) required for the propagation of feature annotation.</text>
</comment>
<protein>
    <recommendedName>
        <fullName evidence="7">DNA-binding response regulator</fullName>
    </recommendedName>
</protein>
<feature type="domain" description="Response regulatory" evidence="4">
    <location>
        <begin position="8"/>
        <end position="122"/>
    </location>
</feature>
<dbReference type="EMBL" id="LQXA01000007">
    <property type="protein sequence ID" value="KZC96340.1"/>
    <property type="molecule type" value="Genomic_DNA"/>
</dbReference>
<dbReference type="InterPro" id="IPR016032">
    <property type="entry name" value="Sig_transdc_resp-reg_C-effctor"/>
</dbReference>
<reference evidence="5 6" key="1">
    <citation type="submission" date="2016-01" db="EMBL/GenBank/DDBJ databases">
        <title>Draft genome sequence of Clavibacter michiganensis subsp. tessellarius DOAB 609.</title>
        <authorList>
            <person name="Tambong J.T."/>
        </authorList>
    </citation>
    <scope>NUCLEOTIDE SEQUENCE [LARGE SCALE GENOMIC DNA]</scope>
    <source>
        <strain evidence="5 6">DOAB 609</strain>
    </source>
</reference>
<dbReference type="Gene3D" id="3.40.50.2300">
    <property type="match status" value="1"/>
</dbReference>
<dbReference type="Proteomes" id="UP000076218">
    <property type="component" value="Unassembled WGS sequence"/>
</dbReference>
<dbReference type="GO" id="GO:0006355">
    <property type="term" value="P:regulation of DNA-templated transcription"/>
    <property type="evidence" value="ECO:0007669"/>
    <property type="project" value="InterPro"/>
</dbReference>
<organism evidence="5 6">
    <name type="scientific">Clavibacter tessellarius</name>
    <dbReference type="NCBI Taxonomy" id="31965"/>
    <lineage>
        <taxon>Bacteria</taxon>
        <taxon>Bacillati</taxon>
        <taxon>Actinomycetota</taxon>
        <taxon>Actinomycetes</taxon>
        <taxon>Micrococcales</taxon>
        <taxon>Microbacteriaceae</taxon>
        <taxon>Clavibacter</taxon>
    </lineage>
</organism>